<feature type="transmembrane region" description="Helical" evidence="5">
    <location>
        <begin position="318"/>
        <end position="335"/>
    </location>
</feature>
<dbReference type="EMBL" id="JBHRVU010000006">
    <property type="protein sequence ID" value="MFC3444468.1"/>
    <property type="molecule type" value="Genomic_DNA"/>
</dbReference>
<comment type="caution">
    <text evidence="7">The sequence shown here is derived from an EMBL/GenBank/DDBJ whole genome shotgun (WGS) entry which is preliminary data.</text>
</comment>
<feature type="domain" description="Major facilitator superfamily (MFS) profile" evidence="6">
    <location>
        <begin position="22"/>
        <end position="430"/>
    </location>
</feature>
<dbReference type="InterPro" id="IPR050382">
    <property type="entry name" value="MFS_Na/Anion_cotransporter"/>
</dbReference>
<evidence type="ECO:0000256" key="5">
    <source>
        <dbReference type="SAM" id="Phobius"/>
    </source>
</evidence>
<dbReference type="RefSeq" id="WP_380799365.1">
    <property type="nucleotide sequence ID" value="NZ_JBHRVU010000006.1"/>
</dbReference>
<dbReference type="PROSITE" id="PS50850">
    <property type="entry name" value="MFS"/>
    <property type="match status" value="1"/>
</dbReference>
<feature type="transmembrane region" description="Helical" evidence="5">
    <location>
        <begin position="285"/>
        <end position="306"/>
    </location>
</feature>
<dbReference type="Pfam" id="PF07690">
    <property type="entry name" value="MFS_1"/>
    <property type="match status" value="1"/>
</dbReference>
<dbReference type="InterPro" id="IPR020846">
    <property type="entry name" value="MFS_dom"/>
</dbReference>
<feature type="transmembrane region" description="Helical" evidence="5">
    <location>
        <begin position="87"/>
        <end position="106"/>
    </location>
</feature>
<keyword evidence="4 5" id="KW-0472">Membrane</keyword>
<sequence length="450" mass="47719">MNGKQHESVDAIAEAHKARLGVLALISVATLLNYMDRAVMGVAAPSLTAELKISPEMMGFIFSAFSWTYAASQIPGGLLLDRLGTRITYAGSLILWSFFTLLHGIAGNVAMLFGFRLALGVAEAPCYPCNSRILSSWFPQDERARANSVYAVGQYAGLAFFAPVLFWVVGSFGWRALFLIAGALGMAFGLLMYARYRDPSDSSRINAAELEHIRAGGGLTATKQDAKIPFSWANVRKLMGKRQILGASIGQFCGNSTLVFFLTWFPTYLATERGMDWLKSGTFAVLPYIAASAGVLLGGQVSDLLIRRTGSANIGRKLPIVAGLLLASTIVAANYVTSNTLVIAIMSIAFFGQGMVNLGWTLISDVAPRQYVGLTGGVFNLCANLAGIVTPIVVGVIVGQTGSFYGALAFIGVLALIGAAAYVFIVGDVPGGDGLKGRPRIGVNDNVRTS</sequence>
<feature type="transmembrane region" description="Helical" evidence="5">
    <location>
        <begin position="404"/>
        <end position="426"/>
    </location>
</feature>
<feature type="transmembrane region" description="Helical" evidence="5">
    <location>
        <begin position="372"/>
        <end position="398"/>
    </location>
</feature>
<feature type="transmembrane region" description="Helical" evidence="5">
    <location>
        <begin position="341"/>
        <end position="360"/>
    </location>
</feature>
<comment type="subcellular location">
    <subcellularLocation>
        <location evidence="1">Membrane</location>
        <topology evidence="1">Multi-pass membrane protein</topology>
    </subcellularLocation>
</comment>
<reference evidence="8" key="1">
    <citation type="journal article" date="2019" name="Int. J. Syst. Evol. Microbiol.">
        <title>The Global Catalogue of Microorganisms (GCM) 10K type strain sequencing project: providing services to taxonomists for standard genome sequencing and annotation.</title>
        <authorList>
            <consortium name="The Broad Institute Genomics Platform"/>
            <consortium name="The Broad Institute Genome Sequencing Center for Infectious Disease"/>
            <person name="Wu L."/>
            <person name="Ma J."/>
        </authorList>
    </citation>
    <scope>NUCLEOTIDE SEQUENCE [LARGE SCALE GENOMIC DNA]</scope>
    <source>
        <strain evidence="8">CCM 7491</strain>
    </source>
</reference>
<evidence type="ECO:0000256" key="3">
    <source>
        <dbReference type="ARBA" id="ARBA00022989"/>
    </source>
</evidence>
<evidence type="ECO:0000259" key="6">
    <source>
        <dbReference type="PROSITE" id="PS50850"/>
    </source>
</evidence>
<dbReference type="PANTHER" id="PTHR11662">
    <property type="entry name" value="SOLUTE CARRIER FAMILY 17"/>
    <property type="match status" value="1"/>
</dbReference>
<keyword evidence="2 5" id="KW-0812">Transmembrane</keyword>
<evidence type="ECO:0000313" key="7">
    <source>
        <dbReference type="EMBL" id="MFC3444468.1"/>
    </source>
</evidence>
<gene>
    <name evidence="7" type="ORF">ACFOKF_25350</name>
</gene>
<feature type="transmembrane region" description="Helical" evidence="5">
    <location>
        <begin position="60"/>
        <end position="80"/>
    </location>
</feature>
<proteinExistence type="predicted"/>
<accession>A0ABV7NLV4</accession>
<dbReference type="Proteomes" id="UP001595681">
    <property type="component" value="Unassembled WGS sequence"/>
</dbReference>
<dbReference type="InterPro" id="IPR036259">
    <property type="entry name" value="MFS_trans_sf"/>
</dbReference>
<keyword evidence="3 5" id="KW-1133">Transmembrane helix</keyword>
<feature type="transmembrane region" description="Helical" evidence="5">
    <location>
        <begin position="20"/>
        <end position="40"/>
    </location>
</feature>
<protein>
    <submittedName>
        <fullName evidence="7">MFS transporter</fullName>
    </submittedName>
</protein>
<name>A0ABV7NLV4_9SPHN</name>
<organism evidence="7 8">
    <name type="scientific">Sphingobium rhizovicinum</name>
    <dbReference type="NCBI Taxonomy" id="432308"/>
    <lineage>
        <taxon>Bacteria</taxon>
        <taxon>Pseudomonadati</taxon>
        <taxon>Pseudomonadota</taxon>
        <taxon>Alphaproteobacteria</taxon>
        <taxon>Sphingomonadales</taxon>
        <taxon>Sphingomonadaceae</taxon>
        <taxon>Sphingobium</taxon>
    </lineage>
</organism>
<feature type="transmembrane region" description="Helical" evidence="5">
    <location>
        <begin position="176"/>
        <end position="194"/>
    </location>
</feature>
<dbReference type="Gene3D" id="1.20.1250.20">
    <property type="entry name" value="MFS general substrate transporter like domains"/>
    <property type="match status" value="2"/>
</dbReference>
<dbReference type="PANTHER" id="PTHR11662:SF399">
    <property type="entry name" value="FI19708P1-RELATED"/>
    <property type="match status" value="1"/>
</dbReference>
<evidence type="ECO:0000256" key="2">
    <source>
        <dbReference type="ARBA" id="ARBA00022692"/>
    </source>
</evidence>
<feature type="transmembrane region" description="Helical" evidence="5">
    <location>
        <begin position="244"/>
        <end position="265"/>
    </location>
</feature>
<dbReference type="SUPFAM" id="SSF103473">
    <property type="entry name" value="MFS general substrate transporter"/>
    <property type="match status" value="1"/>
</dbReference>
<keyword evidence="8" id="KW-1185">Reference proteome</keyword>
<evidence type="ECO:0000256" key="1">
    <source>
        <dbReference type="ARBA" id="ARBA00004141"/>
    </source>
</evidence>
<evidence type="ECO:0000313" key="8">
    <source>
        <dbReference type="Proteomes" id="UP001595681"/>
    </source>
</evidence>
<dbReference type="InterPro" id="IPR011701">
    <property type="entry name" value="MFS"/>
</dbReference>
<evidence type="ECO:0000256" key="4">
    <source>
        <dbReference type="ARBA" id="ARBA00023136"/>
    </source>
</evidence>
<dbReference type="CDD" id="cd17319">
    <property type="entry name" value="MFS_ExuT_GudP_like"/>
    <property type="match status" value="1"/>
</dbReference>